<proteinExistence type="predicted"/>
<accession>A0A7I8L918</accession>
<dbReference type="Proteomes" id="UP000663760">
    <property type="component" value="Chromosome 12"/>
</dbReference>
<evidence type="ECO:0000313" key="2">
    <source>
        <dbReference type="EMBL" id="CAA7406370.1"/>
    </source>
</evidence>
<evidence type="ECO:0000313" key="3">
    <source>
        <dbReference type="Proteomes" id="UP000663760"/>
    </source>
</evidence>
<reference evidence="2" key="1">
    <citation type="submission" date="2020-02" db="EMBL/GenBank/DDBJ databases">
        <authorList>
            <person name="Scholz U."/>
            <person name="Mascher M."/>
            <person name="Fiebig A."/>
        </authorList>
    </citation>
    <scope>NUCLEOTIDE SEQUENCE</scope>
</reference>
<dbReference type="AlphaFoldDB" id="A0A7I8L918"/>
<name>A0A7I8L918_SPIIN</name>
<sequence length="64" mass="7061">MEKARAMCQRRWTRRRAWPGRTPGGDTWGVGRRSTGRREATLGASGGDARGVGRLAPPRAEGRR</sequence>
<protein>
    <submittedName>
        <fullName evidence="2">Uncharacterized protein</fullName>
    </submittedName>
</protein>
<keyword evidence="3" id="KW-1185">Reference proteome</keyword>
<evidence type="ECO:0000256" key="1">
    <source>
        <dbReference type="SAM" id="MobiDB-lite"/>
    </source>
</evidence>
<dbReference type="EMBL" id="LR746275">
    <property type="protein sequence ID" value="CAA7406370.1"/>
    <property type="molecule type" value="Genomic_DNA"/>
</dbReference>
<organism evidence="2 3">
    <name type="scientific">Spirodela intermedia</name>
    <name type="common">Intermediate duckweed</name>
    <dbReference type="NCBI Taxonomy" id="51605"/>
    <lineage>
        <taxon>Eukaryota</taxon>
        <taxon>Viridiplantae</taxon>
        <taxon>Streptophyta</taxon>
        <taxon>Embryophyta</taxon>
        <taxon>Tracheophyta</taxon>
        <taxon>Spermatophyta</taxon>
        <taxon>Magnoliopsida</taxon>
        <taxon>Liliopsida</taxon>
        <taxon>Araceae</taxon>
        <taxon>Lemnoideae</taxon>
        <taxon>Spirodela</taxon>
    </lineage>
</organism>
<feature type="region of interest" description="Disordered" evidence="1">
    <location>
        <begin position="15"/>
        <end position="64"/>
    </location>
</feature>
<gene>
    <name evidence="2" type="ORF">SI8410_12017048</name>
</gene>